<dbReference type="Pfam" id="PF01061">
    <property type="entry name" value="ABC2_membrane"/>
    <property type="match status" value="1"/>
</dbReference>
<keyword evidence="13" id="KW-1185">Reference proteome</keyword>
<dbReference type="GO" id="GO:0005524">
    <property type="term" value="F:ATP binding"/>
    <property type="evidence" value="ECO:0007669"/>
    <property type="project" value="UniProtKB-KW"/>
</dbReference>
<dbReference type="PANTHER" id="PTHR48041:SF125">
    <property type="entry name" value="ABC TRANSPORTER G FAMILY"/>
    <property type="match status" value="1"/>
</dbReference>
<feature type="region of interest" description="Disordered" evidence="9">
    <location>
        <begin position="1"/>
        <end position="27"/>
    </location>
</feature>
<dbReference type="PANTHER" id="PTHR48041">
    <property type="entry name" value="ABC TRANSPORTER G FAMILY MEMBER 28"/>
    <property type="match status" value="1"/>
</dbReference>
<evidence type="ECO:0000256" key="3">
    <source>
        <dbReference type="ARBA" id="ARBA00022448"/>
    </source>
</evidence>
<keyword evidence="3" id="KW-0813">Transport</keyword>
<gene>
    <name evidence="12" type="ORF">CDCA_CDCA04G1203</name>
</gene>
<dbReference type="SUPFAM" id="SSF52540">
    <property type="entry name" value="P-loop containing nucleoside triphosphate hydrolases"/>
    <property type="match status" value="1"/>
</dbReference>
<feature type="domain" description="ABC transporter" evidence="11">
    <location>
        <begin position="119"/>
        <end position="360"/>
    </location>
</feature>
<proteinExistence type="predicted"/>
<dbReference type="PROSITE" id="PS00211">
    <property type="entry name" value="ABC_TRANSPORTER_1"/>
    <property type="match status" value="1"/>
</dbReference>
<feature type="transmembrane region" description="Helical" evidence="10">
    <location>
        <begin position="708"/>
        <end position="728"/>
    </location>
</feature>
<dbReference type="InterPro" id="IPR003593">
    <property type="entry name" value="AAA+_ATPase"/>
</dbReference>
<comment type="caution">
    <text evidence="12">The sequence shown here is derived from an EMBL/GenBank/DDBJ whole genome shotgun (WGS) entry which is preliminary data.</text>
</comment>
<evidence type="ECO:0000256" key="4">
    <source>
        <dbReference type="ARBA" id="ARBA00022692"/>
    </source>
</evidence>
<evidence type="ECO:0000256" key="6">
    <source>
        <dbReference type="ARBA" id="ARBA00022840"/>
    </source>
</evidence>
<sequence length="811" mass="89960">MATSREPSIVDALPGDLPPDGDRAVNGGRPVPGATIADDCHFSSNDHEGAMKMHEDAAHARGRLQLFTGASRDTQVHLARSRKALTLDFCNVHYQVPITRPPPAQTRMDRFVWRPLRSLLPQALNERTYGWVELLHGVSGVVRPGEFCAILGGSGAGKTTLLNAIAGRSMLPPSEGSVTFNGRTRTHATRRLIGYVMQDDVFFSNLTVEQTLRFTASIRLPRTMTREEKRRRVDEVLRFLNLDKARNTIIGDQQFNKGISGGERKRANIAETLLTNPSLLLLDEPTSGLDSTTALSVVRLLKDLALSEGRTVVATVHQPSSVMWSEFDKVLLLADGSTVYFGPASEATAYFERQGFRLPYGYNPADYLLDLLVSGLESGGRMTEERWRSVPERVRREARRMFGKGGASGSLDVSDEDDEKSASVYSELTASMVLRAAWCLNEAEMMSAERAAYESRAREYSTIARAAAASNRDRARAAVAAELSDGGTFVERHGAEKDGDDDEDEVGEQYTEHKYAVSWYEQFRALALRAIQQRAGVIFTFLTLTQTLALSLLVLLIWLNSPNNEKGIYQRLGLAFFSGIFWSFFALFNSITSFPSEKAVLAKDRSAGSYMLSAYFLAKTSIESPLELIYPYMYAIMVYFAANLQRTASAFFLFLVLLSLLTLVAQSMGYWISSMVMDFKQAQVIASLWMLGSMLVAGFYIPESEIPVWLRWIRYVSFVFYGYVGLIVNEFQGTTYKCVSGGSASSDTRGASFPSCNESPPKPITPSEIYSAYSVNTTFGVGGSIGMLVMFLIVLRLLAYFTLKYIQKVKK</sequence>
<name>A0AAV9ISW8_CYACA</name>
<evidence type="ECO:0000313" key="13">
    <source>
        <dbReference type="Proteomes" id="UP001301350"/>
    </source>
</evidence>
<feature type="transmembrane region" description="Helical" evidence="10">
    <location>
        <begin position="572"/>
        <end position="591"/>
    </location>
</feature>
<evidence type="ECO:0000256" key="5">
    <source>
        <dbReference type="ARBA" id="ARBA00022741"/>
    </source>
</evidence>
<dbReference type="AlphaFoldDB" id="A0AAV9ISW8"/>
<feature type="transmembrane region" description="Helical" evidence="10">
    <location>
        <begin position="537"/>
        <end position="560"/>
    </location>
</feature>
<keyword evidence="8 10" id="KW-0472">Membrane</keyword>
<keyword evidence="5" id="KW-0547">Nucleotide-binding</keyword>
<dbReference type="Pfam" id="PF00005">
    <property type="entry name" value="ABC_tran"/>
    <property type="match status" value="1"/>
</dbReference>
<feature type="transmembrane region" description="Helical" evidence="10">
    <location>
        <begin position="628"/>
        <end position="644"/>
    </location>
</feature>
<reference evidence="12 13" key="1">
    <citation type="submission" date="2022-07" db="EMBL/GenBank/DDBJ databases">
        <title>Genome-wide signatures of adaptation to extreme environments.</title>
        <authorList>
            <person name="Cho C.H."/>
            <person name="Yoon H.S."/>
        </authorList>
    </citation>
    <scope>NUCLEOTIDE SEQUENCE [LARGE SCALE GENOMIC DNA]</scope>
    <source>
        <strain evidence="12 13">DBV 063 E5</strain>
    </source>
</reference>
<evidence type="ECO:0000256" key="8">
    <source>
        <dbReference type="ARBA" id="ARBA00023136"/>
    </source>
</evidence>
<dbReference type="InterPro" id="IPR017871">
    <property type="entry name" value="ABC_transporter-like_CS"/>
</dbReference>
<dbReference type="Pfam" id="PF19055">
    <property type="entry name" value="ABC2_membrane_7"/>
    <property type="match status" value="1"/>
</dbReference>
<evidence type="ECO:0000256" key="10">
    <source>
        <dbReference type="SAM" id="Phobius"/>
    </source>
</evidence>
<accession>A0AAV9ISW8</accession>
<organism evidence="12 13">
    <name type="scientific">Cyanidium caldarium</name>
    <name type="common">Red alga</name>
    <dbReference type="NCBI Taxonomy" id="2771"/>
    <lineage>
        <taxon>Eukaryota</taxon>
        <taxon>Rhodophyta</taxon>
        <taxon>Bangiophyceae</taxon>
        <taxon>Cyanidiales</taxon>
        <taxon>Cyanidiaceae</taxon>
        <taxon>Cyanidium</taxon>
    </lineage>
</organism>
<dbReference type="SMART" id="SM00382">
    <property type="entry name" value="AAA"/>
    <property type="match status" value="1"/>
</dbReference>
<evidence type="ECO:0000256" key="7">
    <source>
        <dbReference type="ARBA" id="ARBA00022989"/>
    </source>
</evidence>
<protein>
    <recommendedName>
        <fullName evidence="2">Probable ATP-dependent transporter ycf16</fullName>
    </recommendedName>
</protein>
<comment type="subcellular location">
    <subcellularLocation>
        <location evidence="1">Membrane</location>
        <topology evidence="1">Multi-pass membrane protein</topology>
    </subcellularLocation>
</comment>
<feature type="transmembrane region" description="Helical" evidence="10">
    <location>
        <begin position="651"/>
        <end position="672"/>
    </location>
</feature>
<evidence type="ECO:0000256" key="9">
    <source>
        <dbReference type="SAM" id="MobiDB-lite"/>
    </source>
</evidence>
<dbReference type="GO" id="GO:0140359">
    <property type="term" value="F:ABC-type transporter activity"/>
    <property type="evidence" value="ECO:0007669"/>
    <property type="project" value="InterPro"/>
</dbReference>
<dbReference type="InterPro" id="IPR003439">
    <property type="entry name" value="ABC_transporter-like_ATP-bd"/>
</dbReference>
<dbReference type="PROSITE" id="PS50893">
    <property type="entry name" value="ABC_TRANSPORTER_2"/>
    <property type="match status" value="1"/>
</dbReference>
<dbReference type="EMBL" id="JANCYW010000004">
    <property type="protein sequence ID" value="KAK4535178.1"/>
    <property type="molecule type" value="Genomic_DNA"/>
</dbReference>
<dbReference type="InterPro" id="IPR043926">
    <property type="entry name" value="ABCG_dom"/>
</dbReference>
<dbReference type="Proteomes" id="UP001301350">
    <property type="component" value="Unassembled WGS sequence"/>
</dbReference>
<evidence type="ECO:0000313" key="12">
    <source>
        <dbReference type="EMBL" id="KAK4535178.1"/>
    </source>
</evidence>
<feature type="transmembrane region" description="Helical" evidence="10">
    <location>
        <begin position="684"/>
        <end position="701"/>
    </location>
</feature>
<evidence type="ECO:0000256" key="1">
    <source>
        <dbReference type="ARBA" id="ARBA00004141"/>
    </source>
</evidence>
<evidence type="ECO:0000256" key="2">
    <source>
        <dbReference type="ARBA" id="ARBA00014334"/>
    </source>
</evidence>
<dbReference type="InterPro" id="IPR050352">
    <property type="entry name" value="ABCG_transporters"/>
</dbReference>
<keyword evidence="7 10" id="KW-1133">Transmembrane helix</keyword>
<feature type="transmembrane region" description="Helical" evidence="10">
    <location>
        <begin position="779"/>
        <end position="803"/>
    </location>
</feature>
<dbReference type="GO" id="GO:0016020">
    <property type="term" value="C:membrane"/>
    <property type="evidence" value="ECO:0007669"/>
    <property type="project" value="UniProtKB-SubCell"/>
</dbReference>
<dbReference type="GO" id="GO:0016887">
    <property type="term" value="F:ATP hydrolysis activity"/>
    <property type="evidence" value="ECO:0007669"/>
    <property type="project" value="InterPro"/>
</dbReference>
<evidence type="ECO:0000259" key="11">
    <source>
        <dbReference type="PROSITE" id="PS50893"/>
    </source>
</evidence>
<keyword evidence="4 10" id="KW-0812">Transmembrane</keyword>
<keyword evidence="6" id="KW-0067">ATP-binding</keyword>
<dbReference type="Gene3D" id="3.40.50.300">
    <property type="entry name" value="P-loop containing nucleotide triphosphate hydrolases"/>
    <property type="match status" value="1"/>
</dbReference>
<dbReference type="InterPro" id="IPR013525">
    <property type="entry name" value="ABC2_TM"/>
</dbReference>
<dbReference type="InterPro" id="IPR027417">
    <property type="entry name" value="P-loop_NTPase"/>
</dbReference>